<dbReference type="RefSeq" id="WP_128490873.1">
    <property type="nucleotide sequence ID" value="NZ_JBHLXB010000045.1"/>
</dbReference>
<dbReference type="PANTHER" id="PTHR30349">
    <property type="entry name" value="PHAGE INTEGRASE-RELATED"/>
    <property type="match status" value="1"/>
</dbReference>
<dbReference type="Gene3D" id="1.10.150.130">
    <property type="match status" value="1"/>
</dbReference>
<keyword evidence="3 5" id="KW-0238">DNA-binding</keyword>
<keyword evidence="2" id="KW-0229">DNA integration</keyword>
<gene>
    <name evidence="8" type="ORF">EP867_18155</name>
</gene>
<dbReference type="InterPro" id="IPR010998">
    <property type="entry name" value="Integrase_recombinase_N"/>
</dbReference>
<dbReference type="EMBL" id="SBLC01000061">
    <property type="protein sequence ID" value="RWY36398.1"/>
    <property type="molecule type" value="Genomic_DNA"/>
</dbReference>
<keyword evidence="4" id="KW-0233">DNA recombination</keyword>
<dbReference type="GO" id="GO:0003677">
    <property type="term" value="F:DNA binding"/>
    <property type="evidence" value="ECO:0007669"/>
    <property type="project" value="UniProtKB-UniRule"/>
</dbReference>
<comment type="caution">
    <text evidence="8">The sequence shown here is derived from an EMBL/GenBank/DDBJ whole genome shotgun (WGS) entry which is preliminary data.</text>
</comment>
<dbReference type="OrthoDB" id="7510934at2"/>
<evidence type="ECO:0000259" key="7">
    <source>
        <dbReference type="PROSITE" id="PS51900"/>
    </source>
</evidence>
<dbReference type="SUPFAM" id="SSF56349">
    <property type="entry name" value="DNA breaking-rejoining enzymes"/>
    <property type="match status" value="1"/>
</dbReference>
<accession>A0A3S3Y3B7</accession>
<dbReference type="GO" id="GO:0015074">
    <property type="term" value="P:DNA integration"/>
    <property type="evidence" value="ECO:0007669"/>
    <property type="project" value="UniProtKB-KW"/>
</dbReference>
<protein>
    <submittedName>
        <fullName evidence="8">Integrase</fullName>
    </submittedName>
</protein>
<organism evidence="8 9">
    <name type="scientific">Falsigemmobacter intermedius</name>
    <dbReference type="NCBI Taxonomy" id="1553448"/>
    <lineage>
        <taxon>Bacteria</taxon>
        <taxon>Pseudomonadati</taxon>
        <taxon>Pseudomonadota</taxon>
        <taxon>Alphaproteobacteria</taxon>
        <taxon>Rhodobacterales</taxon>
        <taxon>Paracoccaceae</taxon>
        <taxon>Falsigemmobacter</taxon>
    </lineage>
</organism>
<dbReference type="PANTHER" id="PTHR30349:SF64">
    <property type="entry name" value="PROPHAGE INTEGRASE INTD-RELATED"/>
    <property type="match status" value="1"/>
</dbReference>
<feature type="domain" description="Tyr recombinase" evidence="6">
    <location>
        <begin position="155"/>
        <end position="243"/>
    </location>
</feature>
<dbReference type="InterPro" id="IPR002104">
    <property type="entry name" value="Integrase_catalytic"/>
</dbReference>
<dbReference type="InterPro" id="IPR013762">
    <property type="entry name" value="Integrase-like_cat_sf"/>
</dbReference>
<comment type="similarity">
    <text evidence="1">Belongs to the 'phage' integrase family.</text>
</comment>
<feature type="domain" description="Core-binding (CB)" evidence="7">
    <location>
        <begin position="51"/>
        <end position="134"/>
    </location>
</feature>
<name>A0A3S3Y3B7_9RHOB</name>
<evidence type="ECO:0000313" key="8">
    <source>
        <dbReference type="EMBL" id="RWY36398.1"/>
    </source>
</evidence>
<keyword evidence="9" id="KW-1185">Reference proteome</keyword>
<evidence type="ECO:0000259" key="6">
    <source>
        <dbReference type="PROSITE" id="PS51898"/>
    </source>
</evidence>
<sequence length="243" mass="27637">MKRDLPVYCYRKGKRGYIYFIRGVTCARITAQPGSPEFAVEYARLLAGRVQTSGRTLDKLIEHYHGSSRWAKLASNTRKSYERHLEYFSQAAGSIDPASLRRVHIIQMRDALADKPTDANRKISTLSVLFEHGIDIGWLNENPAKGVQSIPTQGRVRQPWPAEMVEAFRRAAPPRTALIFELLIGTGQRINDVLDLRWSDLSDGAFTLTQGKTKKRLYIPLTERLQEVLANTPRHSLYPTFPK</sequence>
<dbReference type="InterPro" id="IPR050090">
    <property type="entry name" value="Tyrosine_recombinase_XerCD"/>
</dbReference>
<evidence type="ECO:0000256" key="3">
    <source>
        <dbReference type="ARBA" id="ARBA00023125"/>
    </source>
</evidence>
<evidence type="ECO:0000256" key="5">
    <source>
        <dbReference type="PROSITE-ProRule" id="PRU01248"/>
    </source>
</evidence>
<evidence type="ECO:0000256" key="4">
    <source>
        <dbReference type="ARBA" id="ARBA00023172"/>
    </source>
</evidence>
<dbReference type="GO" id="GO:0006310">
    <property type="term" value="P:DNA recombination"/>
    <property type="evidence" value="ECO:0007669"/>
    <property type="project" value="UniProtKB-KW"/>
</dbReference>
<dbReference type="Proteomes" id="UP000287168">
    <property type="component" value="Unassembled WGS sequence"/>
</dbReference>
<dbReference type="PROSITE" id="PS51898">
    <property type="entry name" value="TYR_RECOMBINASE"/>
    <property type="match status" value="1"/>
</dbReference>
<dbReference type="InterPro" id="IPR044068">
    <property type="entry name" value="CB"/>
</dbReference>
<dbReference type="Pfam" id="PF00589">
    <property type="entry name" value="Phage_integrase"/>
    <property type="match status" value="1"/>
</dbReference>
<evidence type="ECO:0000256" key="1">
    <source>
        <dbReference type="ARBA" id="ARBA00008857"/>
    </source>
</evidence>
<dbReference type="Gene3D" id="1.10.443.10">
    <property type="entry name" value="Intergrase catalytic core"/>
    <property type="match status" value="1"/>
</dbReference>
<reference evidence="8 9" key="1">
    <citation type="journal article" date="2015" name="Int. J. Syst. Evol. Microbiol.">
        <title>Gemmobacter intermedius sp. nov., isolated from a white stork (Ciconia ciconia).</title>
        <authorList>
            <person name="Kampfer P."/>
            <person name="Jerzak L."/>
            <person name="Wilharm G."/>
            <person name="Golke J."/>
            <person name="Busse H.J."/>
            <person name="Glaeser S.P."/>
        </authorList>
    </citation>
    <scope>NUCLEOTIDE SEQUENCE [LARGE SCALE GENOMIC DNA]</scope>
    <source>
        <strain evidence="8 9">119/4</strain>
    </source>
</reference>
<dbReference type="AlphaFoldDB" id="A0A3S3Y3B7"/>
<evidence type="ECO:0000256" key="2">
    <source>
        <dbReference type="ARBA" id="ARBA00022908"/>
    </source>
</evidence>
<evidence type="ECO:0000313" key="9">
    <source>
        <dbReference type="Proteomes" id="UP000287168"/>
    </source>
</evidence>
<dbReference type="PROSITE" id="PS51900">
    <property type="entry name" value="CB"/>
    <property type="match status" value="1"/>
</dbReference>
<proteinExistence type="inferred from homology"/>
<dbReference type="InterPro" id="IPR011010">
    <property type="entry name" value="DNA_brk_join_enz"/>
</dbReference>